<reference evidence="2" key="1">
    <citation type="submission" date="2017-02" db="UniProtKB">
        <authorList>
            <consortium name="WormBaseParasite"/>
        </authorList>
    </citation>
    <scope>IDENTIFICATION</scope>
</reference>
<evidence type="ECO:0000313" key="2">
    <source>
        <dbReference type="WBParaSite" id="ALUE_0001822601-mRNA-1"/>
    </source>
</evidence>
<protein>
    <submittedName>
        <fullName evidence="2">Ovule protein</fullName>
    </submittedName>
</protein>
<keyword evidence="1" id="KW-1185">Reference proteome</keyword>
<proteinExistence type="predicted"/>
<name>A0A0M3II84_ASCLU</name>
<dbReference type="Proteomes" id="UP000036681">
    <property type="component" value="Unplaced"/>
</dbReference>
<sequence length="68" mass="8069">MKSLLGHFDNQHFHGCFPISHHSYWIVLKWTPVVANRRYVQVQLPLSSFQIPYQLVPTVLYPPNYLFV</sequence>
<dbReference type="AlphaFoldDB" id="A0A0M3II84"/>
<accession>A0A0M3II84</accession>
<evidence type="ECO:0000313" key="1">
    <source>
        <dbReference type="Proteomes" id="UP000036681"/>
    </source>
</evidence>
<dbReference type="WBParaSite" id="ALUE_0001822601-mRNA-1">
    <property type="protein sequence ID" value="ALUE_0001822601-mRNA-1"/>
    <property type="gene ID" value="ALUE_0001822601"/>
</dbReference>
<organism evidence="1 2">
    <name type="scientific">Ascaris lumbricoides</name>
    <name type="common">Giant roundworm</name>
    <dbReference type="NCBI Taxonomy" id="6252"/>
    <lineage>
        <taxon>Eukaryota</taxon>
        <taxon>Metazoa</taxon>
        <taxon>Ecdysozoa</taxon>
        <taxon>Nematoda</taxon>
        <taxon>Chromadorea</taxon>
        <taxon>Rhabditida</taxon>
        <taxon>Spirurina</taxon>
        <taxon>Ascaridomorpha</taxon>
        <taxon>Ascaridoidea</taxon>
        <taxon>Ascarididae</taxon>
        <taxon>Ascaris</taxon>
    </lineage>
</organism>